<dbReference type="PIRSF" id="PIRSF006324">
    <property type="entry name" value="LeuE"/>
    <property type="match status" value="1"/>
</dbReference>
<dbReference type="GO" id="GO:0005886">
    <property type="term" value="C:plasma membrane"/>
    <property type="evidence" value="ECO:0007669"/>
    <property type="project" value="UniProtKB-SubCell"/>
</dbReference>
<dbReference type="PANTHER" id="PTHR30086">
    <property type="entry name" value="ARGININE EXPORTER PROTEIN ARGO"/>
    <property type="match status" value="1"/>
</dbReference>
<comment type="subcellular location">
    <subcellularLocation>
        <location evidence="1">Cell membrane</location>
        <topology evidence="1">Multi-pass membrane protein</topology>
    </subcellularLocation>
</comment>
<feature type="transmembrane region" description="Helical" evidence="6">
    <location>
        <begin position="114"/>
        <end position="135"/>
    </location>
</feature>
<keyword evidence="8" id="KW-1185">Reference proteome</keyword>
<sequence>MDTLLAIQWVPFVAVMTLAYVVPGPDFLVILRSAAHGARRGVMAAVGAQTGLAVHMLLAAAGLSVILSRHPEVLNGIRVLGGLYLTHLGIGLIRSDGHDDSTAGRAGSPFIAGMLTNLLNPKAILFFASVLPQFISPGHSVVAQVLVLGVADVLFGFLPWLVVILLGSRLSGVLADARRRRAWDRVTGGLLTLVGGWLAVTGLRSLVQRVA</sequence>
<evidence type="ECO:0000256" key="5">
    <source>
        <dbReference type="ARBA" id="ARBA00023136"/>
    </source>
</evidence>
<evidence type="ECO:0000256" key="6">
    <source>
        <dbReference type="SAM" id="Phobius"/>
    </source>
</evidence>
<accession>C7NHX0</accession>
<dbReference type="Proteomes" id="UP000006666">
    <property type="component" value="Chromosome"/>
</dbReference>
<keyword evidence="4 6" id="KW-1133">Transmembrane helix</keyword>
<dbReference type="InterPro" id="IPR001123">
    <property type="entry name" value="LeuE-type"/>
</dbReference>
<dbReference type="PANTHER" id="PTHR30086:SF20">
    <property type="entry name" value="ARGININE EXPORTER PROTEIN ARGO-RELATED"/>
    <property type="match status" value="1"/>
</dbReference>
<reference evidence="7 8" key="1">
    <citation type="journal article" date="2009" name="Stand. Genomic Sci.">
        <title>Complete genome sequence of Kytococcus sedentarius type strain (541).</title>
        <authorList>
            <person name="Sims D."/>
            <person name="Brettin T."/>
            <person name="Detter J.C."/>
            <person name="Han C."/>
            <person name="Lapidus A."/>
            <person name="Copeland A."/>
            <person name="Glavina Del Rio T."/>
            <person name="Nolan M."/>
            <person name="Chen F."/>
            <person name="Lucas S."/>
            <person name="Tice H."/>
            <person name="Cheng J.F."/>
            <person name="Bruce D."/>
            <person name="Goodwin L."/>
            <person name="Pitluck S."/>
            <person name="Ovchinnikova G."/>
            <person name="Pati A."/>
            <person name="Ivanova N."/>
            <person name="Mavrommatis K."/>
            <person name="Chen A."/>
            <person name="Palaniappan K."/>
            <person name="D'haeseleer P."/>
            <person name="Chain P."/>
            <person name="Bristow J."/>
            <person name="Eisen J.A."/>
            <person name="Markowitz V."/>
            <person name="Hugenholtz P."/>
            <person name="Schneider S."/>
            <person name="Goker M."/>
            <person name="Pukall R."/>
            <person name="Kyrpides N.C."/>
            <person name="Klenk H.P."/>
        </authorList>
    </citation>
    <scope>NUCLEOTIDE SEQUENCE [LARGE SCALE GENOMIC DNA]</scope>
    <source>
        <strain evidence="8">ATCC 14392 / DSM 20547 / JCM 11482 / CCUG 33030 / NBRC 15357 / NCTC 11040 / CCM 314 / 541</strain>
    </source>
</reference>
<dbReference type="Pfam" id="PF01810">
    <property type="entry name" value="LysE"/>
    <property type="match status" value="1"/>
</dbReference>
<feature type="transmembrane region" description="Helical" evidence="6">
    <location>
        <begin position="6"/>
        <end position="30"/>
    </location>
</feature>
<dbReference type="STRING" id="478801.Ksed_14510"/>
<proteinExistence type="predicted"/>
<feature type="transmembrane region" description="Helical" evidence="6">
    <location>
        <begin position="186"/>
        <end position="207"/>
    </location>
</feature>
<evidence type="ECO:0000256" key="3">
    <source>
        <dbReference type="ARBA" id="ARBA00022692"/>
    </source>
</evidence>
<feature type="transmembrane region" description="Helical" evidence="6">
    <location>
        <begin position="42"/>
        <end position="67"/>
    </location>
</feature>
<dbReference type="EMBL" id="CP001686">
    <property type="protein sequence ID" value="ACV06477.1"/>
    <property type="molecule type" value="Genomic_DNA"/>
</dbReference>
<dbReference type="HOGENOM" id="CLU_079569_3_0_11"/>
<evidence type="ECO:0000256" key="1">
    <source>
        <dbReference type="ARBA" id="ARBA00004651"/>
    </source>
</evidence>
<organism evidence="7 8">
    <name type="scientific">Kytococcus sedentarius (strain ATCC 14392 / DSM 20547 / JCM 11482 / CCUG 33030 / NBRC 15357 / NCTC 11040 / CCM 314 / 541)</name>
    <name type="common">Micrococcus sedentarius</name>
    <dbReference type="NCBI Taxonomy" id="478801"/>
    <lineage>
        <taxon>Bacteria</taxon>
        <taxon>Bacillati</taxon>
        <taxon>Actinomycetota</taxon>
        <taxon>Actinomycetes</taxon>
        <taxon>Micrococcales</taxon>
        <taxon>Kytococcaceae</taxon>
        <taxon>Kytococcus</taxon>
    </lineage>
</organism>
<feature type="transmembrane region" description="Helical" evidence="6">
    <location>
        <begin position="141"/>
        <end position="166"/>
    </location>
</feature>
<gene>
    <name evidence="7" type="ordered locus">Ksed_14510</name>
</gene>
<dbReference type="KEGG" id="kse:Ksed_14510"/>
<dbReference type="AlphaFoldDB" id="C7NHX0"/>
<keyword evidence="2" id="KW-1003">Cell membrane</keyword>
<dbReference type="RefSeq" id="WP_015779422.1">
    <property type="nucleotide sequence ID" value="NC_013169.1"/>
</dbReference>
<name>C7NHX0_KYTSD</name>
<keyword evidence="5 6" id="KW-0472">Membrane</keyword>
<dbReference type="GO" id="GO:0015171">
    <property type="term" value="F:amino acid transmembrane transporter activity"/>
    <property type="evidence" value="ECO:0007669"/>
    <property type="project" value="TreeGrafter"/>
</dbReference>
<keyword evidence="3 6" id="KW-0812">Transmembrane</keyword>
<evidence type="ECO:0000256" key="4">
    <source>
        <dbReference type="ARBA" id="ARBA00022989"/>
    </source>
</evidence>
<feature type="transmembrane region" description="Helical" evidence="6">
    <location>
        <begin position="73"/>
        <end position="93"/>
    </location>
</feature>
<dbReference type="eggNOG" id="COG1280">
    <property type="taxonomic scope" value="Bacteria"/>
</dbReference>
<evidence type="ECO:0000256" key="2">
    <source>
        <dbReference type="ARBA" id="ARBA00022475"/>
    </source>
</evidence>
<evidence type="ECO:0000313" key="8">
    <source>
        <dbReference type="Proteomes" id="UP000006666"/>
    </source>
</evidence>
<evidence type="ECO:0000313" key="7">
    <source>
        <dbReference type="EMBL" id="ACV06477.1"/>
    </source>
</evidence>
<protein>
    <submittedName>
        <fullName evidence="7">Threonine efflux protein</fullName>
    </submittedName>
</protein>